<dbReference type="Proteomes" id="UP000323632">
    <property type="component" value="Unassembled WGS sequence"/>
</dbReference>
<evidence type="ECO:0000313" key="2">
    <source>
        <dbReference type="Proteomes" id="UP000323632"/>
    </source>
</evidence>
<dbReference type="EMBL" id="VWSH01000004">
    <property type="protein sequence ID" value="KAA5532671.1"/>
    <property type="molecule type" value="Genomic_DNA"/>
</dbReference>
<protein>
    <submittedName>
        <fullName evidence="1">Uncharacterized protein</fullName>
    </submittedName>
</protein>
<evidence type="ECO:0000313" key="1">
    <source>
        <dbReference type="EMBL" id="KAA5532671.1"/>
    </source>
</evidence>
<dbReference type="AlphaFoldDB" id="A0A5M6CC88"/>
<gene>
    <name evidence="1" type="ORF">F0919_17985</name>
</gene>
<proteinExistence type="predicted"/>
<sequence length="86" mass="10146">MIKTTQVYVAVCDNCKEVFESREGYGTFPEMNDLEDRLIDHGWHEIEGNNYCKKCILENNKTDASRFNSQKDPFYENSKLFIEQNL</sequence>
<name>A0A5M6CC88_9BACT</name>
<accession>A0A5M6CC88</accession>
<keyword evidence="2" id="KW-1185">Reference proteome</keyword>
<organism evidence="1 2">
    <name type="scientific">Taibaiella lutea</name>
    <dbReference type="NCBI Taxonomy" id="2608001"/>
    <lineage>
        <taxon>Bacteria</taxon>
        <taxon>Pseudomonadati</taxon>
        <taxon>Bacteroidota</taxon>
        <taxon>Chitinophagia</taxon>
        <taxon>Chitinophagales</taxon>
        <taxon>Chitinophagaceae</taxon>
        <taxon>Taibaiella</taxon>
    </lineage>
</organism>
<dbReference type="RefSeq" id="WP_150034245.1">
    <property type="nucleotide sequence ID" value="NZ_VWSH01000004.1"/>
</dbReference>
<comment type="caution">
    <text evidence="1">The sequence shown here is derived from an EMBL/GenBank/DDBJ whole genome shotgun (WGS) entry which is preliminary data.</text>
</comment>
<reference evidence="1 2" key="1">
    <citation type="submission" date="2019-09" db="EMBL/GenBank/DDBJ databases">
        <title>Genome sequence and assembly of Taibaiella sp.</title>
        <authorList>
            <person name="Chhetri G."/>
        </authorList>
    </citation>
    <scope>NUCLEOTIDE SEQUENCE [LARGE SCALE GENOMIC DNA]</scope>
    <source>
        <strain evidence="1 2">KVB11</strain>
    </source>
</reference>